<name>A0A8B8FGW9_9HEMI</name>
<dbReference type="GeneID" id="112683344"/>
<accession>A0A8B8FGW9</accession>
<feature type="domain" description="MADF" evidence="1">
    <location>
        <begin position="6"/>
        <end position="46"/>
    </location>
</feature>
<reference evidence="3" key="1">
    <citation type="submission" date="2025-08" db="UniProtKB">
        <authorList>
            <consortium name="RefSeq"/>
        </authorList>
    </citation>
    <scope>IDENTIFICATION</scope>
    <source>
        <tissue evidence="3">Whole body</tissue>
    </source>
</reference>
<dbReference type="OrthoDB" id="10041064at2759"/>
<keyword evidence="2" id="KW-1185">Reference proteome</keyword>
<sequence>MDNEKLIKPIRSHTELYDLSNSKYSDSTWKEKIWKGIGEKLNQTGAKKRRDYYILQKYDVLTMAEKKYLIHKTTDDKDDIKYVVSYEDLFKRLSDYHIRIGHGGVGKMHAILSNKYSISRPAIETFLSICTICNSKKGSNRKLVIKPIVSNNFNEIGQVDLVNF</sequence>
<dbReference type="Pfam" id="PF10545">
    <property type="entry name" value="MADF_DNA_bdg"/>
    <property type="match status" value="1"/>
</dbReference>
<dbReference type="Proteomes" id="UP000694846">
    <property type="component" value="Unplaced"/>
</dbReference>
<dbReference type="InterPro" id="IPR006578">
    <property type="entry name" value="MADF-dom"/>
</dbReference>
<proteinExistence type="predicted"/>
<protein>
    <submittedName>
        <fullName evidence="3">KRAB-A domain-containing protein 2-like</fullName>
    </submittedName>
</protein>
<evidence type="ECO:0000313" key="3">
    <source>
        <dbReference type="RefSeq" id="XP_025410134.1"/>
    </source>
</evidence>
<organism evidence="2 3">
    <name type="scientific">Sipha flava</name>
    <name type="common">yellow sugarcane aphid</name>
    <dbReference type="NCBI Taxonomy" id="143950"/>
    <lineage>
        <taxon>Eukaryota</taxon>
        <taxon>Metazoa</taxon>
        <taxon>Ecdysozoa</taxon>
        <taxon>Arthropoda</taxon>
        <taxon>Hexapoda</taxon>
        <taxon>Insecta</taxon>
        <taxon>Pterygota</taxon>
        <taxon>Neoptera</taxon>
        <taxon>Paraneoptera</taxon>
        <taxon>Hemiptera</taxon>
        <taxon>Sternorrhyncha</taxon>
        <taxon>Aphidomorpha</taxon>
        <taxon>Aphidoidea</taxon>
        <taxon>Aphididae</taxon>
        <taxon>Sipha</taxon>
    </lineage>
</organism>
<dbReference type="AlphaFoldDB" id="A0A8B8FGW9"/>
<dbReference type="RefSeq" id="XP_025410134.1">
    <property type="nucleotide sequence ID" value="XM_025554349.1"/>
</dbReference>
<evidence type="ECO:0000259" key="1">
    <source>
        <dbReference type="Pfam" id="PF10545"/>
    </source>
</evidence>
<gene>
    <name evidence="3" type="primary">LOC112683344</name>
</gene>
<evidence type="ECO:0000313" key="2">
    <source>
        <dbReference type="Proteomes" id="UP000694846"/>
    </source>
</evidence>